<reference evidence="1 2" key="1">
    <citation type="journal article" date="2018" name="Environ. Microbiol.">
        <title>Isolation and genomic characterization of Novimethylophilus kurashikiensis gen. nov. sp. nov., a new lanthanide-dependent methylotrophic species of Methylophilaceae.</title>
        <authorList>
            <person name="Lv H."/>
            <person name="Sahin N."/>
            <person name="Tani A."/>
        </authorList>
    </citation>
    <scope>NUCLEOTIDE SEQUENCE [LARGE SCALE GENOMIC DNA]</scope>
    <source>
        <strain evidence="1 2">La2-4</strain>
    </source>
</reference>
<protein>
    <submittedName>
        <fullName evidence="1">Cytidylate kinase</fullName>
    </submittedName>
</protein>
<name>A0A2R5FFA5_9PROT</name>
<comment type="caution">
    <text evidence="1">The sequence shown here is derived from an EMBL/GenBank/DDBJ whole genome shotgun (WGS) entry which is preliminary data.</text>
</comment>
<organism evidence="1 2">
    <name type="scientific">Novimethylophilus kurashikiensis</name>
    <dbReference type="NCBI Taxonomy" id="1825523"/>
    <lineage>
        <taxon>Bacteria</taxon>
        <taxon>Pseudomonadati</taxon>
        <taxon>Pseudomonadota</taxon>
        <taxon>Betaproteobacteria</taxon>
        <taxon>Nitrosomonadales</taxon>
        <taxon>Methylophilaceae</taxon>
        <taxon>Novimethylophilus</taxon>
    </lineage>
</organism>
<dbReference type="GO" id="GO:0016301">
    <property type="term" value="F:kinase activity"/>
    <property type="evidence" value="ECO:0007669"/>
    <property type="project" value="UniProtKB-KW"/>
</dbReference>
<keyword evidence="1" id="KW-0418">Kinase</keyword>
<dbReference type="Proteomes" id="UP000245081">
    <property type="component" value="Unassembled WGS sequence"/>
</dbReference>
<keyword evidence="2" id="KW-1185">Reference proteome</keyword>
<dbReference type="EMBL" id="BDOQ01000013">
    <property type="protein sequence ID" value="GBG15091.1"/>
    <property type="molecule type" value="Genomic_DNA"/>
</dbReference>
<dbReference type="AlphaFoldDB" id="A0A2R5FFA5"/>
<keyword evidence="1" id="KW-0808">Transferase</keyword>
<evidence type="ECO:0000313" key="2">
    <source>
        <dbReference type="Proteomes" id="UP000245081"/>
    </source>
</evidence>
<evidence type="ECO:0000313" key="1">
    <source>
        <dbReference type="EMBL" id="GBG15091.1"/>
    </source>
</evidence>
<accession>A0A2R5FFA5</accession>
<sequence length="46" mass="5416">MLKKIPKDDNDFSICHSLIEIRGGIKIRFEKNEIYINVLLFDDSAY</sequence>
<proteinExistence type="predicted"/>
<gene>
    <name evidence="1" type="ORF">NMK_2694</name>
</gene>